<accession>A0A7D5KK59</accession>
<dbReference type="EMBL" id="CP058601">
    <property type="protein sequence ID" value="QLG50099.1"/>
    <property type="molecule type" value="Genomic_DNA"/>
</dbReference>
<evidence type="ECO:0000313" key="2">
    <source>
        <dbReference type="EMBL" id="QLG50099.1"/>
    </source>
</evidence>
<protein>
    <submittedName>
        <fullName evidence="2">MarR family transcriptional regulator</fullName>
    </submittedName>
</protein>
<feature type="domain" description="Transcription regulator TrmB N-terminal" evidence="1">
    <location>
        <begin position="26"/>
        <end position="71"/>
    </location>
</feature>
<dbReference type="InterPro" id="IPR002831">
    <property type="entry name" value="Tscrpt_reg_TrmB_N"/>
</dbReference>
<dbReference type="GeneID" id="56034656"/>
<proteinExistence type="predicted"/>
<dbReference type="AlphaFoldDB" id="A0A7D5KK59"/>
<dbReference type="KEGG" id="haly:HYG82_15155"/>
<gene>
    <name evidence="2" type="ORF">HYG82_15155</name>
</gene>
<evidence type="ECO:0000259" key="1">
    <source>
        <dbReference type="Pfam" id="PF01978"/>
    </source>
</evidence>
<evidence type="ECO:0000313" key="3">
    <source>
        <dbReference type="Proteomes" id="UP000509241"/>
    </source>
</evidence>
<dbReference type="InterPro" id="IPR036390">
    <property type="entry name" value="WH_DNA-bd_sf"/>
</dbReference>
<dbReference type="Proteomes" id="UP000509241">
    <property type="component" value="Chromosome"/>
</dbReference>
<sequence length="76" mass="8120">MLEQTDPIDRISPLPAEIGSPQGKLVYLALETSGGATVADLHRTLNMRKLSILSVLASLSGRGLIEQTDAEYVLAN</sequence>
<dbReference type="OrthoDB" id="182995at2157"/>
<dbReference type="RefSeq" id="WP_179262278.1">
    <property type="nucleotide sequence ID" value="NZ_CP058601.1"/>
</dbReference>
<organism evidence="2 3">
    <name type="scientific">Natrinema halophilum</name>
    <dbReference type="NCBI Taxonomy" id="1699371"/>
    <lineage>
        <taxon>Archaea</taxon>
        <taxon>Methanobacteriati</taxon>
        <taxon>Methanobacteriota</taxon>
        <taxon>Stenosarchaea group</taxon>
        <taxon>Halobacteria</taxon>
        <taxon>Halobacteriales</taxon>
        <taxon>Natrialbaceae</taxon>
        <taxon>Natrinema</taxon>
    </lineage>
</organism>
<dbReference type="Pfam" id="PF01978">
    <property type="entry name" value="TrmB"/>
    <property type="match status" value="1"/>
</dbReference>
<keyword evidence="3" id="KW-1185">Reference proteome</keyword>
<name>A0A7D5KK59_9EURY</name>
<reference evidence="2 3" key="1">
    <citation type="submission" date="2020-07" db="EMBL/GenBank/DDBJ databases">
        <authorList>
            <person name="Cui H."/>
        </authorList>
    </citation>
    <scope>NUCLEOTIDE SEQUENCE [LARGE SCALE GENOMIC DNA]</scope>
    <source>
        <strain evidence="2 3">YPL8</strain>
    </source>
</reference>
<dbReference type="SUPFAM" id="SSF46785">
    <property type="entry name" value="Winged helix' DNA-binding domain"/>
    <property type="match status" value="1"/>
</dbReference>